<gene>
    <name evidence="15" type="ORF">KUTeg_004708</name>
</gene>
<evidence type="ECO:0000313" key="15">
    <source>
        <dbReference type="EMBL" id="KAJ8316804.1"/>
    </source>
</evidence>
<dbReference type="SMART" id="SM00490">
    <property type="entry name" value="HELICc"/>
    <property type="match status" value="1"/>
</dbReference>
<dbReference type="EC" id="5.6.2.4" evidence="10"/>
<dbReference type="Pfam" id="PF00270">
    <property type="entry name" value="DEAD"/>
    <property type="match status" value="1"/>
</dbReference>
<dbReference type="Gene3D" id="3.40.50.300">
    <property type="entry name" value="P-loop containing nucleotide triphosphate hydrolases"/>
    <property type="match status" value="2"/>
</dbReference>
<evidence type="ECO:0000256" key="4">
    <source>
        <dbReference type="ARBA" id="ARBA00022801"/>
    </source>
</evidence>
<dbReference type="InterPro" id="IPR018982">
    <property type="entry name" value="RQC_domain"/>
</dbReference>
<evidence type="ECO:0000256" key="9">
    <source>
        <dbReference type="ARBA" id="ARBA00034617"/>
    </source>
</evidence>
<dbReference type="SUPFAM" id="SSF88659">
    <property type="entry name" value="Sigma3 and sigma4 domains of RNA polymerase sigma factors"/>
    <property type="match status" value="1"/>
</dbReference>
<dbReference type="InterPro" id="IPR002121">
    <property type="entry name" value="HRDC_dom"/>
</dbReference>
<dbReference type="InterPro" id="IPR032284">
    <property type="entry name" value="RecQ_Zn-bd"/>
</dbReference>
<dbReference type="Pfam" id="PF00271">
    <property type="entry name" value="Helicase_C"/>
    <property type="match status" value="1"/>
</dbReference>
<keyword evidence="4" id="KW-0378">Hydrolase</keyword>
<dbReference type="SUPFAM" id="SSF47819">
    <property type="entry name" value="HRDC-like"/>
    <property type="match status" value="1"/>
</dbReference>
<organism evidence="15 16">
    <name type="scientific">Tegillarca granosa</name>
    <name type="common">Malaysian cockle</name>
    <name type="synonym">Anadara granosa</name>
    <dbReference type="NCBI Taxonomy" id="220873"/>
    <lineage>
        <taxon>Eukaryota</taxon>
        <taxon>Metazoa</taxon>
        <taxon>Spiralia</taxon>
        <taxon>Lophotrochozoa</taxon>
        <taxon>Mollusca</taxon>
        <taxon>Bivalvia</taxon>
        <taxon>Autobranchia</taxon>
        <taxon>Pteriomorphia</taxon>
        <taxon>Arcoida</taxon>
        <taxon>Arcoidea</taxon>
        <taxon>Arcidae</taxon>
        <taxon>Tegillarca</taxon>
    </lineage>
</organism>
<feature type="compositionally biased region" description="Basic and acidic residues" evidence="11">
    <location>
        <begin position="1012"/>
        <end position="1031"/>
    </location>
</feature>
<dbReference type="Pfam" id="PF09382">
    <property type="entry name" value="RQC"/>
    <property type="match status" value="1"/>
</dbReference>
<dbReference type="PROSITE" id="PS51192">
    <property type="entry name" value="HELICASE_ATP_BIND_1"/>
    <property type="match status" value="1"/>
</dbReference>
<dbReference type="PROSITE" id="PS51194">
    <property type="entry name" value="HELICASE_CTER"/>
    <property type="match status" value="1"/>
</dbReference>
<evidence type="ECO:0000256" key="5">
    <source>
        <dbReference type="ARBA" id="ARBA00022806"/>
    </source>
</evidence>
<dbReference type="PROSITE" id="PS50967">
    <property type="entry name" value="HRDC"/>
    <property type="match status" value="1"/>
</dbReference>
<dbReference type="SMART" id="SM00487">
    <property type="entry name" value="DEXDc"/>
    <property type="match status" value="1"/>
</dbReference>
<feature type="domain" description="Helicase C-terminal" evidence="14">
    <location>
        <begin position="383"/>
        <end position="529"/>
    </location>
</feature>
<feature type="compositionally biased region" description="Low complexity" evidence="11">
    <location>
        <begin position="1032"/>
        <end position="1056"/>
    </location>
</feature>
<dbReference type="Pfam" id="PF00570">
    <property type="entry name" value="HRDC"/>
    <property type="match status" value="1"/>
</dbReference>
<comment type="caution">
    <text evidence="15">The sequence shown here is derived from an EMBL/GenBank/DDBJ whole genome shotgun (WGS) entry which is preliminary data.</text>
</comment>
<reference evidence="15 16" key="1">
    <citation type="submission" date="2022-12" db="EMBL/GenBank/DDBJ databases">
        <title>Chromosome-level genome of Tegillarca granosa.</title>
        <authorList>
            <person name="Kim J."/>
        </authorList>
    </citation>
    <scope>NUCLEOTIDE SEQUENCE [LARGE SCALE GENOMIC DNA]</scope>
    <source>
        <strain evidence="15">Teg-2019</strain>
        <tissue evidence="15">Adductor muscle</tissue>
    </source>
</reference>
<evidence type="ECO:0000256" key="2">
    <source>
        <dbReference type="ARBA" id="ARBA00005446"/>
    </source>
</evidence>
<feature type="region of interest" description="Disordered" evidence="11">
    <location>
        <begin position="979"/>
        <end position="1086"/>
    </location>
</feature>
<keyword evidence="16" id="KW-1185">Reference proteome</keyword>
<feature type="domain" description="HRDC" evidence="12">
    <location>
        <begin position="761"/>
        <end position="841"/>
    </location>
</feature>
<feature type="compositionally biased region" description="Acidic residues" evidence="11">
    <location>
        <begin position="118"/>
        <end position="138"/>
    </location>
</feature>
<evidence type="ECO:0000313" key="16">
    <source>
        <dbReference type="Proteomes" id="UP001217089"/>
    </source>
</evidence>
<dbReference type="InterPro" id="IPR014001">
    <property type="entry name" value="Helicase_ATP-bd"/>
</dbReference>
<comment type="similarity">
    <text evidence="2">Belongs to the helicase family. RecQ subfamily.</text>
</comment>
<dbReference type="InterPro" id="IPR013324">
    <property type="entry name" value="RNA_pol_sigma_r3/r4-like"/>
</dbReference>
<feature type="region of interest" description="Disordered" evidence="11">
    <location>
        <begin position="199"/>
        <end position="219"/>
    </location>
</feature>
<dbReference type="InterPro" id="IPR010997">
    <property type="entry name" value="HRDC-like_sf"/>
</dbReference>
<evidence type="ECO:0000256" key="10">
    <source>
        <dbReference type="ARBA" id="ARBA00034808"/>
    </source>
</evidence>
<protein>
    <recommendedName>
        <fullName evidence="10">DNA 3'-5' helicase</fullName>
        <ecNumber evidence="10">5.6.2.4</ecNumber>
    </recommendedName>
</protein>
<dbReference type="Gene3D" id="1.10.10.10">
    <property type="entry name" value="Winged helix-like DNA-binding domain superfamily/Winged helix DNA-binding domain"/>
    <property type="match status" value="1"/>
</dbReference>
<comment type="catalytic activity">
    <reaction evidence="9">
        <text>Couples ATP hydrolysis with the unwinding of duplex DNA by translocating in the 3'-5' direction.</text>
        <dbReference type="EC" id="5.6.2.4"/>
    </reaction>
</comment>
<dbReference type="InterPro" id="IPR029491">
    <property type="entry name" value="Helicase_HTH"/>
</dbReference>
<dbReference type="Pfam" id="PF14493">
    <property type="entry name" value="HTH_40"/>
    <property type="match status" value="1"/>
</dbReference>
<evidence type="ECO:0000259" key="14">
    <source>
        <dbReference type="PROSITE" id="PS51194"/>
    </source>
</evidence>
<feature type="compositionally biased region" description="Basic residues" evidence="11">
    <location>
        <begin position="1077"/>
        <end position="1086"/>
    </location>
</feature>
<dbReference type="PANTHER" id="PTHR13710">
    <property type="entry name" value="DNA HELICASE RECQ FAMILY MEMBER"/>
    <property type="match status" value="1"/>
</dbReference>
<name>A0ABQ9FHQ4_TEGGR</name>
<proteinExistence type="inferred from homology"/>
<dbReference type="InterPro" id="IPR044876">
    <property type="entry name" value="HRDC_dom_sf"/>
</dbReference>
<keyword evidence="7" id="KW-0238">DNA-binding</keyword>
<dbReference type="InterPro" id="IPR001650">
    <property type="entry name" value="Helicase_C-like"/>
</dbReference>
<evidence type="ECO:0000256" key="1">
    <source>
        <dbReference type="ARBA" id="ARBA00001947"/>
    </source>
</evidence>
<evidence type="ECO:0000256" key="7">
    <source>
        <dbReference type="ARBA" id="ARBA00023125"/>
    </source>
</evidence>
<evidence type="ECO:0000256" key="3">
    <source>
        <dbReference type="ARBA" id="ARBA00022741"/>
    </source>
</evidence>
<comment type="cofactor">
    <cofactor evidence="1">
        <name>Zn(2+)</name>
        <dbReference type="ChEBI" id="CHEBI:29105"/>
    </cofactor>
</comment>
<dbReference type="InterPro" id="IPR036390">
    <property type="entry name" value="WH_DNA-bd_sf"/>
</dbReference>
<dbReference type="PANTHER" id="PTHR13710:SF120">
    <property type="entry name" value="BIFUNCTIONAL 3'-5' EXONUCLEASE_ATP-DEPENDENT HELICASE WRN"/>
    <property type="match status" value="1"/>
</dbReference>
<dbReference type="Gene3D" id="1.10.150.80">
    <property type="entry name" value="HRDC domain"/>
    <property type="match status" value="1"/>
</dbReference>
<dbReference type="SMART" id="SM00956">
    <property type="entry name" value="RQC"/>
    <property type="match status" value="1"/>
</dbReference>
<keyword evidence="3" id="KW-0547">Nucleotide-binding</keyword>
<dbReference type="NCBIfam" id="TIGR00614">
    <property type="entry name" value="recQ_fam"/>
    <property type="match status" value="1"/>
</dbReference>
<evidence type="ECO:0000256" key="8">
    <source>
        <dbReference type="ARBA" id="ARBA00023235"/>
    </source>
</evidence>
<keyword evidence="5" id="KW-0347">Helicase</keyword>
<dbReference type="SMART" id="SM00341">
    <property type="entry name" value="HRDC"/>
    <property type="match status" value="1"/>
</dbReference>
<feature type="region of interest" description="Disordered" evidence="11">
    <location>
        <begin position="112"/>
        <end position="145"/>
    </location>
</feature>
<dbReference type="InterPro" id="IPR011545">
    <property type="entry name" value="DEAD/DEAH_box_helicase_dom"/>
</dbReference>
<accession>A0ABQ9FHQ4</accession>
<evidence type="ECO:0000259" key="13">
    <source>
        <dbReference type="PROSITE" id="PS51192"/>
    </source>
</evidence>
<feature type="compositionally biased region" description="Acidic residues" evidence="11">
    <location>
        <begin position="199"/>
        <end position="211"/>
    </location>
</feature>
<dbReference type="InterPro" id="IPR027417">
    <property type="entry name" value="P-loop_NTPase"/>
</dbReference>
<keyword evidence="8" id="KW-0413">Isomerase</keyword>
<evidence type="ECO:0000256" key="6">
    <source>
        <dbReference type="ARBA" id="ARBA00022840"/>
    </source>
</evidence>
<sequence length="1086" mass="122560">MNTSILAEKASELSNLVNDLVTGLKDGLQQSKIQIEQACKHIDNAKKSVEKVKEIAFENGMNDENNKEDNSDTCDEDEEFLLNSNVVEQKQDLNVNSVSKIDVKDKKIKQSCSKDNYDPDLSDLENFDDINFDDDDDGGSGKIKEDIGVSEEVSPEHDQTIELLEEDFNDDFEDEEFNEDMLHEIDEAEKSCIADTSNEELPLEDPDEAENDPQNQPQDTKYLDVLKQYYGYSKFRPMQWKIINSVLNAKADNCVVMATGYGKSLCYQYPSVFTGRTTVVISPLISLMQDQVLGLKVANIEACFMGSAQENTVEVKKKLLKGHYRVVYLTPEFASSATSLLKDLHKSVGIDLIAIDEAHCVSQWGHDFLGNKSNDIARDLRTQMIQKGQKYEFEGPTIVYCPTKKLTTNVAAIVQSMGIKCAAYHAGMAYSTRREAQMKFSNDKVQVVVATVAFGMGIDKHDVRKVIHYGAPKDIESYYQEVGRAGRDGMPSKCHCFFSGSDFNISRHFINDVKNSAFKQHKLKMLSKMEEYLTTSRCRRRLLLAHFENRNLHDIGGTENCCDNCRKKIEKAKHQSYYDSKNWSVLSDNKDTDEPTDYSKEAHDLFTAIMALGSRFGIMVPCQFLVGSNNQKVKPFTGYKEFGSGKYRKQDWWKAFAKSLIYEGYLNEKKVEGGFGCTIELSQKAHNWMNKSRGDKKTELKILPTADMLNEEKPRVSISVKPLIHRPIPDVTNTYLSKTTSTAPNVTATAPPKPVVDERLLKLQNDLYTKLVLQRNELAQETGYTPHSIASNKVLLDMAKIRPSSKPNLFKLEDFAQAKIEKFGAVFLKIITSFCTENDLKMDDFPQIDIEKTTEDLSQEIMSLTETQRTSYIMFVLQNKDLEEIASLRGIKTSTVVSHLCEAIKVGLDVDMPKLGITPQIQSLITATIRGPKINSDISRLTKIKDCLPTYIEYNHIKIVISQLIQKYGQEVKPTGELILNSPTEDTDNNLQFAASSPSNGKEPVSSWSRWNKKEPVSSWSRWEDSKKTETDSQSQNSQNESQDSQGQSSSSSGSSTVNKRKVPGWMSSDRPPVISKKMKKNSLFR</sequence>
<evidence type="ECO:0000259" key="12">
    <source>
        <dbReference type="PROSITE" id="PS50967"/>
    </source>
</evidence>
<keyword evidence="6" id="KW-0067">ATP-binding</keyword>
<feature type="compositionally biased region" description="Polar residues" evidence="11">
    <location>
        <begin position="981"/>
        <end position="1010"/>
    </location>
</feature>
<dbReference type="InterPro" id="IPR036388">
    <property type="entry name" value="WH-like_DNA-bd_sf"/>
</dbReference>
<dbReference type="Pfam" id="PF16124">
    <property type="entry name" value="RecQ_Zn_bind"/>
    <property type="match status" value="1"/>
</dbReference>
<dbReference type="EMBL" id="JARBDR010000246">
    <property type="protein sequence ID" value="KAJ8316804.1"/>
    <property type="molecule type" value="Genomic_DNA"/>
</dbReference>
<dbReference type="SUPFAM" id="SSF52540">
    <property type="entry name" value="P-loop containing nucleoside triphosphate hydrolases"/>
    <property type="match status" value="2"/>
</dbReference>
<dbReference type="SUPFAM" id="SSF46785">
    <property type="entry name" value="Winged helix' DNA-binding domain"/>
    <property type="match status" value="1"/>
</dbReference>
<dbReference type="InterPro" id="IPR004589">
    <property type="entry name" value="DNA_helicase_ATP-dep_RecQ"/>
</dbReference>
<dbReference type="Proteomes" id="UP001217089">
    <property type="component" value="Unassembled WGS sequence"/>
</dbReference>
<feature type="domain" description="Helicase ATP-binding" evidence="13">
    <location>
        <begin position="244"/>
        <end position="380"/>
    </location>
</feature>
<evidence type="ECO:0000256" key="11">
    <source>
        <dbReference type="SAM" id="MobiDB-lite"/>
    </source>
</evidence>
<dbReference type="CDD" id="cd18794">
    <property type="entry name" value="SF2_C_RecQ"/>
    <property type="match status" value="1"/>
</dbReference>